<evidence type="ECO:0000256" key="5">
    <source>
        <dbReference type="SAM" id="SignalP"/>
    </source>
</evidence>
<dbReference type="Gene3D" id="3.30.465.10">
    <property type="match status" value="1"/>
</dbReference>
<feature type="chain" id="PRO_5043050615" description="FAD-binding PCMH-type domain-containing protein" evidence="5">
    <location>
        <begin position="22"/>
        <end position="497"/>
    </location>
</feature>
<sequence>MSQFVLHLAAALLPLLAVTSAAAPDQVETTQIDTINIDTNHTNTNQSLCQQISLALPHRVSRPGSSNYTSMLSEYYTEDERDRYLHDAGVRNGNSKAPQFAFRSGGHSFFAGAANINGGVTVDLRSLDSFKLSADQKTASLGGGSRWSHNVYPNLEPYNLAVAGGRLQGVGVGEFVTGGGLNFLGRRDGFACDNIYGYEVVLASGKVVYASATSNRDLWLALKGGSNNFGIITRFDLKTFPLHDMREGYLQFNVTPTVLEDHAVAWANFMKLEKFDELALWEGNLAWTAGSWTILDFLNYAAPDPAPAAYAEVMAMPGQVANTLVVTNVTTIVEEYSQTDSSHVNRAVQMNYSFKAGDASIFSQIIQSFTDAVEPLKKINGLVWTMLIKPFPVTNGTNSFGLEPNVKDRVLVNIAGAFNDVEDHDTVLTTLEALFKKHVQIVTDAGLFVSYTYLNYAGLNQEPIKSYGNMATLQAVSKKYDPRGIFQKAVPGPWKLF</sequence>
<dbReference type="SUPFAM" id="SSF56176">
    <property type="entry name" value="FAD-binding/transporter-associated domain-like"/>
    <property type="match status" value="1"/>
</dbReference>
<dbReference type="AlphaFoldDB" id="A0AAN9YFC6"/>
<comment type="caution">
    <text evidence="7">The sequence shown here is derived from an EMBL/GenBank/DDBJ whole genome shotgun (WGS) entry which is preliminary data.</text>
</comment>
<keyword evidence="4" id="KW-0560">Oxidoreductase</keyword>
<proteinExistence type="inferred from homology"/>
<protein>
    <recommendedName>
        <fullName evidence="6">FAD-binding PCMH-type domain-containing protein</fullName>
    </recommendedName>
</protein>
<comment type="similarity">
    <text evidence="1">Belongs to the oxygen-dependent FAD-linked oxidoreductase family.</text>
</comment>
<evidence type="ECO:0000313" key="8">
    <source>
        <dbReference type="Proteomes" id="UP001320245"/>
    </source>
</evidence>
<evidence type="ECO:0000256" key="3">
    <source>
        <dbReference type="ARBA" id="ARBA00022827"/>
    </source>
</evidence>
<dbReference type="InterPro" id="IPR050416">
    <property type="entry name" value="FAD-linked_Oxidoreductase"/>
</dbReference>
<dbReference type="PROSITE" id="PS51387">
    <property type="entry name" value="FAD_PCMH"/>
    <property type="match status" value="1"/>
</dbReference>
<dbReference type="InterPro" id="IPR016166">
    <property type="entry name" value="FAD-bd_PCMH"/>
</dbReference>
<name>A0AAN9YFC6_9PEZI</name>
<dbReference type="Pfam" id="PF01565">
    <property type="entry name" value="FAD_binding_4"/>
    <property type="match status" value="1"/>
</dbReference>
<evidence type="ECO:0000256" key="4">
    <source>
        <dbReference type="ARBA" id="ARBA00023002"/>
    </source>
</evidence>
<dbReference type="InterPro" id="IPR036318">
    <property type="entry name" value="FAD-bd_PCMH-like_sf"/>
</dbReference>
<feature type="domain" description="FAD-binding PCMH-type" evidence="6">
    <location>
        <begin position="61"/>
        <end position="242"/>
    </location>
</feature>
<dbReference type="Proteomes" id="UP001320245">
    <property type="component" value="Unassembled WGS sequence"/>
</dbReference>
<keyword evidence="8" id="KW-1185">Reference proteome</keyword>
<dbReference type="GO" id="GO:0016491">
    <property type="term" value="F:oxidoreductase activity"/>
    <property type="evidence" value="ECO:0007669"/>
    <property type="project" value="UniProtKB-KW"/>
</dbReference>
<dbReference type="PANTHER" id="PTHR42973:SF22">
    <property type="entry name" value="FAD-BINDING PCMH-TYPE DOMAIN-CONTAINING PROTEIN-RELATED"/>
    <property type="match status" value="1"/>
</dbReference>
<keyword evidence="2" id="KW-0285">Flavoprotein</keyword>
<evidence type="ECO:0000256" key="1">
    <source>
        <dbReference type="ARBA" id="ARBA00005466"/>
    </source>
</evidence>
<dbReference type="InterPro" id="IPR016169">
    <property type="entry name" value="FAD-bd_PCMH_sub2"/>
</dbReference>
<feature type="signal peptide" evidence="5">
    <location>
        <begin position="1"/>
        <end position="21"/>
    </location>
</feature>
<dbReference type="InterPro" id="IPR006094">
    <property type="entry name" value="Oxid_FAD_bind_N"/>
</dbReference>
<organism evidence="7 8">
    <name type="scientific">Cytospora paraplurivora</name>
    <dbReference type="NCBI Taxonomy" id="2898453"/>
    <lineage>
        <taxon>Eukaryota</taxon>
        <taxon>Fungi</taxon>
        <taxon>Dikarya</taxon>
        <taxon>Ascomycota</taxon>
        <taxon>Pezizomycotina</taxon>
        <taxon>Sordariomycetes</taxon>
        <taxon>Sordariomycetidae</taxon>
        <taxon>Diaporthales</taxon>
        <taxon>Cytosporaceae</taxon>
        <taxon>Cytospora</taxon>
    </lineage>
</organism>
<reference evidence="7 8" key="1">
    <citation type="journal article" date="2023" name="PLoS ONE">
        <title>Cytospora paraplurivora sp. nov. isolated from orchards with fruit tree decline syndrome in Ontario, Canada.</title>
        <authorList>
            <person name="Ilyukhin E."/>
            <person name="Nguyen H.D.T."/>
            <person name="Castle A.J."/>
            <person name="Ellouze W."/>
        </authorList>
    </citation>
    <scope>NUCLEOTIDE SEQUENCE [LARGE SCALE GENOMIC DNA]</scope>
    <source>
        <strain evidence="7 8">FDS-564</strain>
    </source>
</reference>
<keyword evidence="3" id="KW-0274">FAD</keyword>
<dbReference type="GO" id="GO:0071949">
    <property type="term" value="F:FAD binding"/>
    <property type="evidence" value="ECO:0007669"/>
    <property type="project" value="InterPro"/>
</dbReference>
<evidence type="ECO:0000259" key="6">
    <source>
        <dbReference type="PROSITE" id="PS51387"/>
    </source>
</evidence>
<dbReference type="EMBL" id="JAJSPL020000026">
    <property type="protein sequence ID" value="KAK7738314.1"/>
    <property type="molecule type" value="Genomic_DNA"/>
</dbReference>
<gene>
    <name evidence="7" type="ORF">SLS53_006122</name>
</gene>
<accession>A0AAN9YFC6</accession>
<evidence type="ECO:0000256" key="2">
    <source>
        <dbReference type="ARBA" id="ARBA00022630"/>
    </source>
</evidence>
<dbReference type="PANTHER" id="PTHR42973">
    <property type="entry name" value="BINDING OXIDOREDUCTASE, PUTATIVE (AFU_ORTHOLOGUE AFUA_1G17690)-RELATED"/>
    <property type="match status" value="1"/>
</dbReference>
<evidence type="ECO:0000313" key="7">
    <source>
        <dbReference type="EMBL" id="KAK7738314.1"/>
    </source>
</evidence>
<keyword evidence="5" id="KW-0732">Signal</keyword>